<dbReference type="Proteomes" id="UP000386847">
    <property type="component" value="Chromosome"/>
</dbReference>
<accession>A0A5Q2FEC8</accession>
<reference evidence="1 2" key="1">
    <citation type="submission" date="2019-10" db="EMBL/GenBank/DDBJ databases">
        <title>Genomic analysis of Raineyella sp. CBA3103.</title>
        <authorList>
            <person name="Roh S.W."/>
        </authorList>
    </citation>
    <scope>NUCLEOTIDE SEQUENCE [LARGE SCALE GENOMIC DNA]</scope>
    <source>
        <strain evidence="1 2">CBA3103</strain>
    </source>
</reference>
<dbReference type="RefSeq" id="WP_153571145.1">
    <property type="nucleotide sequence ID" value="NZ_CP045725.1"/>
</dbReference>
<organism evidence="1 2">
    <name type="scientific">Raineyella fluvialis</name>
    <dbReference type="NCBI Taxonomy" id="2662261"/>
    <lineage>
        <taxon>Bacteria</taxon>
        <taxon>Bacillati</taxon>
        <taxon>Actinomycetota</taxon>
        <taxon>Actinomycetes</taxon>
        <taxon>Propionibacteriales</taxon>
        <taxon>Propionibacteriaceae</taxon>
        <taxon>Raineyella</taxon>
    </lineage>
</organism>
<dbReference type="KEGG" id="rain:Rai3103_01780"/>
<sequence length="208" mass="22909">MLEAYDMWAAEHDNGSADARFRASAERILKMFFAPGLYENPYLDLGASQSIVTSDDKVTAGYQAQLDSIVMLKNEDRTIKKLPLAAWKNKTVYIPSSKATSFAGPWSGAETTSGPTLSVEVAKKYFKEVRTDTEVKDADGNVVGFQATDLKGVDLVLVGMRSPDNGTNFSKAGMIENAPRHQDVLPAVAAVPALHRRRRQRPPDLHRR</sequence>
<evidence type="ECO:0000313" key="1">
    <source>
        <dbReference type="EMBL" id="QGF22616.1"/>
    </source>
</evidence>
<protein>
    <submittedName>
        <fullName evidence="1">Uncharacterized protein</fullName>
    </submittedName>
</protein>
<name>A0A5Q2FEC8_9ACTN</name>
<evidence type="ECO:0000313" key="2">
    <source>
        <dbReference type="Proteomes" id="UP000386847"/>
    </source>
</evidence>
<dbReference type="EMBL" id="CP045725">
    <property type="protein sequence ID" value="QGF22616.1"/>
    <property type="molecule type" value="Genomic_DNA"/>
</dbReference>
<gene>
    <name evidence="1" type="ORF">Rai3103_01780</name>
</gene>
<keyword evidence="2" id="KW-1185">Reference proteome</keyword>
<proteinExistence type="predicted"/>
<dbReference type="AlphaFoldDB" id="A0A5Q2FEC8"/>